<proteinExistence type="predicted"/>
<protein>
    <submittedName>
        <fullName evidence="2">DNA binding domain-containing protein, excisionase family</fullName>
    </submittedName>
</protein>
<feature type="domain" description="Helix-turn-helix" evidence="1">
    <location>
        <begin position="83"/>
        <end position="131"/>
    </location>
</feature>
<dbReference type="InterPro" id="IPR009061">
    <property type="entry name" value="DNA-bd_dom_put_sf"/>
</dbReference>
<sequence>MSLSTGMAASVMPTDGAERQKAAAMEEFLVRHPLDAGEGVARLVSADGEEVEVPAQMFDVLHQISAMLARGDGVAISAVSRELTTTEAAKLLGMSRPTLVRLLESGAIASHRVGSHRRLFLRDVLAFRQRQMEERRKSYEALMWESDALGFTDDV</sequence>
<dbReference type="SUPFAM" id="SSF46955">
    <property type="entry name" value="Putative DNA-binding domain"/>
    <property type="match status" value="1"/>
</dbReference>
<evidence type="ECO:0000313" key="2">
    <source>
        <dbReference type="EMBL" id="SCE67742.1"/>
    </source>
</evidence>
<accession>A0A1C4U7W7</accession>
<dbReference type="InterPro" id="IPR041657">
    <property type="entry name" value="HTH_17"/>
</dbReference>
<reference evidence="3" key="1">
    <citation type="submission" date="2016-06" db="EMBL/GenBank/DDBJ databases">
        <authorList>
            <person name="Varghese N."/>
        </authorList>
    </citation>
    <scope>NUCLEOTIDE SEQUENCE [LARGE SCALE GENOMIC DNA]</scope>
    <source>
        <strain evidence="3">DSM 45555</strain>
    </source>
</reference>
<dbReference type="Pfam" id="PF12728">
    <property type="entry name" value="HTH_17"/>
    <property type="match status" value="1"/>
</dbReference>
<keyword evidence="3" id="KW-1185">Reference proteome</keyword>
<evidence type="ECO:0000259" key="1">
    <source>
        <dbReference type="Pfam" id="PF12728"/>
    </source>
</evidence>
<dbReference type="EMBL" id="FMCV01000001">
    <property type="protein sequence ID" value="SCE67742.1"/>
    <property type="molecule type" value="Genomic_DNA"/>
</dbReference>
<gene>
    <name evidence="2" type="ORF">GA0070215_101299</name>
</gene>
<dbReference type="AlphaFoldDB" id="A0A1C4U7W7"/>
<dbReference type="Proteomes" id="UP000198551">
    <property type="component" value="Unassembled WGS sequence"/>
</dbReference>
<name>A0A1C4U7W7_9ACTN</name>
<evidence type="ECO:0000313" key="3">
    <source>
        <dbReference type="Proteomes" id="UP000198551"/>
    </source>
</evidence>
<organism evidence="2 3">
    <name type="scientific">Micromonospora marina</name>
    <dbReference type="NCBI Taxonomy" id="307120"/>
    <lineage>
        <taxon>Bacteria</taxon>
        <taxon>Bacillati</taxon>
        <taxon>Actinomycetota</taxon>
        <taxon>Actinomycetes</taxon>
        <taxon>Micromonosporales</taxon>
        <taxon>Micromonosporaceae</taxon>
        <taxon>Micromonospora</taxon>
    </lineage>
</organism>
<dbReference type="NCBIfam" id="TIGR01764">
    <property type="entry name" value="excise"/>
    <property type="match status" value="1"/>
</dbReference>
<dbReference type="GO" id="GO:0003677">
    <property type="term" value="F:DNA binding"/>
    <property type="evidence" value="ECO:0007669"/>
    <property type="project" value="InterPro"/>
</dbReference>
<dbReference type="InterPro" id="IPR010093">
    <property type="entry name" value="SinI_DNA-bd"/>
</dbReference>
<dbReference type="RefSeq" id="WP_018784597.1">
    <property type="nucleotide sequence ID" value="NZ_FMCV01000001.1"/>
</dbReference>